<name>X6MU30_RETFI</name>
<keyword evidence="4" id="KW-1185">Reference proteome</keyword>
<reference evidence="3 4" key="1">
    <citation type="journal article" date="2013" name="Curr. Biol.">
        <title>The Genome of the Foraminiferan Reticulomyxa filosa.</title>
        <authorList>
            <person name="Glockner G."/>
            <person name="Hulsmann N."/>
            <person name="Schleicher M."/>
            <person name="Noegel A.A."/>
            <person name="Eichinger L."/>
            <person name="Gallinger C."/>
            <person name="Pawlowski J."/>
            <person name="Sierra R."/>
            <person name="Euteneuer U."/>
            <person name="Pillet L."/>
            <person name="Moustafa A."/>
            <person name="Platzer M."/>
            <person name="Groth M."/>
            <person name="Szafranski K."/>
            <person name="Schliwa M."/>
        </authorList>
    </citation>
    <scope>NUCLEOTIDE SEQUENCE [LARGE SCALE GENOMIC DNA]</scope>
</reference>
<sequence length="252" mass="29556">MRASTPPSKINNHLKFTKDALFQQKLLHDYDIKQNEEEIYQLLVRRAEIFTNNTHKKKKNQSKYRDGLMEWGGGTVSPANTNKDVSSKACSDIMLLNHERNELKRVLSAMGPSEVEYEDKSTSYGNTPMVNRDHILLYGLARARIESLESALQHKNDSISKYREQLKQYAKELGDTYQMLLSSHMSIRDEQEKQDHSTAVGSSLPQAQQQEQQQEEKYPKETPDRHIDPPLDFSQRFFIYIYIYIYMYIYIY</sequence>
<organism evidence="3 4">
    <name type="scientific">Reticulomyxa filosa</name>
    <dbReference type="NCBI Taxonomy" id="46433"/>
    <lineage>
        <taxon>Eukaryota</taxon>
        <taxon>Sar</taxon>
        <taxon>Rhizaria</taxon>
        <taxon>Retaria</taxon>
        <taxon>Foraminifera</taxon>
        <taxon>Monothalamids</taxon>
        <taxon>Reticulomyxidae</taxon>
        <taxon>Reticulomyxa</taxon>
    </lineage>
</organism>
<comment type="caution">
    <text evidence="3">The sequence shown here is derived from an EMBL/GenBank/DDBJ whole genome shotgun (WGS) entry which is preliminary data.</text>
</comment>
<proteinExistence type="predicted"/>
<evidence type="ECO:0000313" key="3">
    <source>
        <dbReference type="EMBL" id="ETO16630.1"/>
    </source>
</evidence>
<gene>
    <name evidence="3" type="ORF">RFI_20711</name>
</gene>
<keyword evidence="1" id="KW-0175">Coiled coil</keyword>
<evidence type="ECO:0000256" key="1">
    <source>
        <dbReference type="SAM" id="Coils"/>
    </source>
</evidence>
<feature type="region of interest" description="Disordered" evidence="2">
    <location>
        <begin position="188"/>
        <end position="228"/>
    </location>
</feature>
<feature type="compositionally biased region" description="Basic and acidic residues" evidence="2">
    <location>
        <begin position="214"/>
        <end position="228"/>
    </location>
</feature>
<feature type="non-terminal residue" evidence="3">
    <location>
        <position position="252"/>
    </location>
</feature>
<dbReference type="AlphaFoldDB" id="X6MU30"/>
<feature type="coiled-coil region" evidence="1">
    <location>
        <begin position="145"/>
        <end position="172"/>
    </location>
</feature>
<dbReference type="Proteomes" id="UP000023152">
    <property type="component" value="Unassembled WGS sequence"/>
</dbReference>
<protein>
    <submittedName>
        <fullName evidence="3">Uncharacterized protein</fullName>
    </submittedName>
</protein>
<dbReference type="EMBL" id="ASPP01018018">
    <property type="protein sequence ID" value="ETO16630.1"/>
    <property type="molecule type" value="Genomic_DNA"/>
</dbReference>
<evidence type="ECO:0000256" key="2">
    <source>
        <dbReference type="SAM" id="MobiDB-lite"/>
    </source>
</evidence>
<evidence type="ECO:0000313" key="4">
    <source>
        <dbReference type="Proteomes" id="UP000023152"/>
    </source>
</evidence>
<accession>X6MU30</accession>